<feature type="transmembrane region" description="Helical" evidence="1">
    <location>
        <begin position="27"/>
        <end position="48"/>
    </location>
</feature>
<dbReference type="Proteomes" id="UP000598996">
    <property type="component" value="Unassembled WGS sequence"/>
</dbReference>
<gene>
    <name evidence="2" type="ORF">JKJ07_15755</name>
</gene>
<protein>
    <recommendedName>
        <fullName evidence="4">Integral membrane protein</fullName>
    </recommendedName>
</protein>
<dbReference type="RefSeq" id="WP_202992264.1">
    <property type="nucleotide sequence ID" value="NZ_JAENHO010000004.1"/>
</dbReference>
<dbReference type="EMBL" id="JAENHO010000004">
    <property type="protein sequence ID" value="MBL7255758.1"/>
    <property type="molecule type" value="Genomic_DNA"/>
</dbReference>
<keyword evidence="1" id="KW-0812">Transmembrane</keyword>
<feature type="transmembrane region" description="Helical" evidence="1">
    <location>
        <begin position="159"/>
        <end position="180"/>
    </location>
</feature>
<keyword evidence="1" id="KW-0472">Membrane</keyword>
<sequence>MINDRATSLRDRVVRYRADENISGERAAARISAYLYGNIIVFATLVPLREEDAVHGHSLTLVLGVALSTYLAHVFAEIVGHNARAGEPMSRAAIWHELRDSQPIASSAIVPCLLLAAAWAGWIDGGRATWISEIYLLVRMALVGLLIERLRSEKPSFRTLLAGIALAVVAAGISLLKALLGH</sequence>
<organism evidence="2 3">
    <name type="scientific">Paractinoplanes lichenicola</name>
    <dbReference type="NCBI Taxonomy" id="2802976"/>
    <lineage>
        <taxon>Bacteria</taxon>
        <taxon>Bacillati</taxon>
        <taxon>Actinomycetota</taxon>
        <taxon>Actinomycetes</taxon>
        <taxon>Micromonosporales</taxon>
        <taxon>Micromonosporaceae</taxon>
        <taxon>Paractinoplanes</taxon>
    </lineage>
</organism>
<feature type="transmembrane region" description="Helical" evidence="1">
    <location>
        <begin position="60"/>
        <end position="83"/>
    </location>
</feature>
<feature type="transmembrane region" description="Helical" evidence="1">
    <location>
        <begin position="128"/>
        <end position="147"/>
    </location>
</feature>
<reference evidence="2 3" key="1">
    <citation type="submission" date="2021-01" db="EMBL/GenBank/DDBJ databases">
        <title>Actinoplanes sp. nov. LDG1-01 isolated from lichen.</title>
        <authorList>
            <person name="Saeng-In P."/>
            <person name="Phongsopitanun W."/>
            <person name="Kanchanasin P."/>
            <person name="Yuki M."/>
            <person name="Kudo T."/>
            <person name="Ohkuma M."/>
            <person name="Tanasupawat S."/>
        </authorList>
    </citation>
    <scope>NUCLEOTIDE SEQUENCE [LARGE SCALE GENOMIC DNA]</scope>
    <source>
        <strain evidence="2 3">LDG1-01</strain>
    </source>
</reference>
<feature type="transmembrane region" description="Helical" evidence="1">
    <location>
        <begin position="104"/>
        <end position="122"/>
    </location>
</feature>
<keyword evidence="1" id="KW-1133">Transmembrane helix</keyword>
<name>A0ABS1VLZ5_9ACTN</name>
<proteinExistence type="predicted"/>
<evidence type="ECO:0008006" key="4">
    <source>
        <dbReference type="Google" id="ProtNLM"/>
    </source>
</evidence>
<evidence type="ECO:0000313" key="2">
    <source>
        <dbReference type="EMBL" id="MBL7255758.1"/>
    </source>
</evidence>
<comment type="caution">
    <text evidence="2">The sequence shown here is derived from an EMBL/GenBank/DDBJ whole genome shotgun (WGS) entry which is preliminary data.</text>
</comment>
<evidence type="ECO:0000313" key="3">
    <source>
        <dbReference type="Proteomes" id="UP000598996"/>
    </source>
</evidence>
<evidence type="ECO:0000256" key="1">
    <source>
        <dbReference type="SAM" id="Phobius"/>
    </source>
</evidence>
<accession>A0ABS1VLZ5</accession>
<keyword evidence="3" id="KW-1185">Reference proteome</keyword>